<evidence type="ECO:0000256" key="5">
    <source>
        <dbReference type="SAM" id="MobiDB-lite"/>
    </source>
</evidence>
<dbReference type="AlphaFoldDB" id="A0A4R4WHG3"/>
<dbReference type="GO" id="GO:0003677">
    <property type="term" value="F:DNA binding"/>
    <property type="evidence" value="ECO:0007669"/>
    <property type="project" value="UniProtKB-UniRule"/>
</dbReference>
<feature type="region of interest" description="Disordered" evidence="5">
    <location>
        <begin position="1"/>
        <end position="24"/>
    </location>
</feature>
<dbReference type="InterPro" id="IPR036271">
    <property type="entry name" value="Tet_transcr_reg_TetR-rel_C_sf"/>
</dbReference>
<evidence type="ECO:0000259" key="6">
    <source>
        <dbReference type="PROSITE" id="PS50977"/>
    </source>
</evidence>
<dbReference type="FunFam" id="1.10.10.60:FF:000141">
    <property type="entry name" value="TetR family transcriptional regulator"/>
    <property type="match status" value="1"/>
</dbReference>
<organism evidence="7 8">
    <name type="scientific">Nonomuraea diastatica</name>
    <dbReference type="NCBI Taxonomy" id="1848329"/>
    <lineage>
        <taxon>Bacteria</taxon>
        <taxon>Bacillati</taxon>
        <taxon>Actinomycetota</taxon>
        <taxon>Actinomycetes</taxon>
        <taxon>Streptosporangiales</taxon>
        <taxon>Streptosporangiaceae</taxon>
        <taxon>Nonomuraea</taxon>
    </lineage>
</organism>
<reference evidence="7 8" key="1">
    <citation type="submission" date="2019-03" db="EMBL/GenBank/DDBJ databases">
        <title>Draft genome sequences of novel Actinobacteria.</title>
        <authorList>
            <person name="Sahin N."/>
            <person name="Ay H."/>
            <person name="Saygin H."/>
        </authorList>
    </citation>
    <scope>NUCLEOTIDE SEQUENCE [LARGE SCALE GENOMIC DNA]</scope>
    <source>
        <strain evidence="7 8">KC712</strain>
    </source>
</reference>
<sequence>MTYDGTATPRSSRGRRASRPTGDDRELDILTTAAKLLQERALSEISIDDLARGAGISRPTFYFYFRSKDAVLLTLLDRVTEEIGAAVTGTFDRLREDPVRYWRECLAATHTTFATHRSVLAAAVEAGRTSAEVRRWRSDMKEIWITRTTLAIEAERARGTAPPGPRARDLAIALNAMNDSVLYATLTGDEPAVPASDVVEILLHTWLTTIYQTARPTSAA</sequence>
<accession>A0A4R4WHG3</accession>
<dbReference type="GO" id="GO:0045892">
    <property type="term" value="P:negative regulation of DNA-templated transcription"/>
    <property type="evidence" value="ECO:0007669"/>
    <property type="project" value="UniProtKB-ARBA"/>
</dbReference>
<feature type="DNA-binding region" description="H-T-H motif" evidence="4">
    <location>
        <begin position="46"/>
        <end position="65"/>
    </location>
</feature>
<dbReference type="SUPFAM" id="SSF46689">
    <property type="entry name" value="Homeodomain-like"/>
    <property type="match status" value="1"/>
</dbReference>
<dbReference type="Gene3D" id="1.10.357.10">
    <property type="entry name" value="Tetracycline Repressor, domain 2"/>
    <property type="match status" value="1"/>
</dbReference>
<dbReference type="Gene3D" id="1.10.10.60">
    <property type="entry name" value="Homeodomain-like"/>
    <property type="match status" value="1"/>
</dbReference>
<dbReference type="Pfam" id="PF21313">
    <property type="entry name" value="EthR_C"/>
    <property type="match status" value="1"/>
</dbReference>
<keyword evidence="3" id="KW-0804">Transcription</keyword>
<proteinExistence type="predicted"/>
<dbReference type="Proteomes" id="UP000294543">
    <property type="component" value="Unassembled WGS sequence"/>
</dbReference>
<gene>
    <name evidence="7" type="ORF">E1294_30105</name>
</gene>
<dbReference type="PROSITE" id="PS50977">
    <property type="entry name" value="HTH_TETR_2"/>
    <property type="match status" value="1"/>
</dbReference>
<dbReference type="InterPro" id="IPR001647">
    <property type="entry name" value="HTH_TetR"/>
</dbReference>
<name>A0A4R4WHG3_9ACTN</name>
<evidence type="ECO:0000256" key="2">
    <source>
        <dbReference type="ARBA" id="ARBA00023125"/>
    </source>
</evidence>
<dbReference type="Pfam" id="PF00440">
    <property type="entry name" value="TetR_N"/>
    <property type="match status" value="1"/>
</dbReference>
<evidence type="ECO:0000256" key="3">
    <source>
        <dbReference type="ARBA" id="ARBA00023163"/>
    </source>
</evidence>
<evidence type="ECO:0000256" key="4">
    <source>
        <dbReference type="PROSITE-ProRule" id="PRU00335"/>
    </source>
</evidence>
<feature type="compositionally biased region" description="Low complexity" evidence="5">
    <location>
        <begin position="1"/>
        <end position="11"/>
    </location>
</feature>
<dbReference type="PANTHER" id="PTHR47506:SF1">
    <property type="entry name" value="HTH-TYPE TRANSCRIPTIONAL REGULATOR YJDC"/>
    <property type="match status" value="1"/>
</dbReference>
<keyword evidence="1" id="KW-0805">Transcription regulation</keyword>
<dbReference type="PRINTS" id="PR00455">
    <property type="entry name" value="HTHTETR"/>
</dbReference>
<dbReference type="InterPro" id="IPR009057">
    <property type="entry name" value="Homeodomain-like_sf"/>
</dbReference>
<dbReference type="InterPro" id="IPR049397">
    <property type="entry name" value="EthR_C"/>
</dbReference>
<dbReference type="RefSeq" id="WP_132513963.1">
    <property type="nucleotide sequence ID" value="NZ_SMKP01000098.1"/>
</dbReference>
<evidence type="ECO:0000313" key="8">
    <source>
        <dbReference type="Proteomes" id="UP000294543"/>
    </source>
</evidence>
<dbReference type="SUPFAM" id="SSF48498">
    <property type="entry name" value="Tetracyclin repressor-like, C-terminal domain"/>
    <property type="match status" value="1"/>
</dbReference>
<keyword evidence="8" id="KW-1185">Reference proteome</keyword>
<evidence type="ECO:0000256" key="1">
    <source>
        <dbReference type="ARBA" id="ARBA00023015"/>
    </source>
</evidence>
<dbReference type="OrthoDB" id="5242520at2"/>
<comment type="caution">
    <text evidence="7">The sequence shown here is derived from an EMBL/GenBank/DDBJ whole genome shotgun (WGS) entry which is preliminary data.</text>
</comment>
<dbReference type="EMBL" id="SMKP01000098">
    <property type="protein sequence ID" value="TDD16827.1"/>
    <property type="molecule type" value="Genomic_DNA"/>
</dbReference>
<evidence type="ECO:0000313" key="7">
    <source>
        <dbReference type="EMBL" id="TDD16827.1"/>
    </source>
</evidence>
<dbReference type="PANTHER" id="PTHR47506">
    <property type="entry name" value="TRANSCRIPTIONAL REGULATORY PROTEIN"/>
    <property type="match status" value="1"/>
</dbReference>
<protein>
    <submittedName>
        <fullName evidence="7">TetR/AcrR family transcriptional regulator</fullName>
    </submittedName>
</protein>
<feature type="domain" description="HTH tetR-type" evidence="6">
    <location>
        <begin position="23"/>
        <end position="83"/>
    </location>
</feature>
<keyword evidence="2 4" id="KW-0238">DNA-binding</keyword>